<keyword evidence="1" id="KW-0812">Transmembrane</keyword>
<keyword evidence="1" id="KW-0472">Membrane</keyword>
<proteinExistence type="predicted"/>
<reference evidence="2" key="1">
    <citation type="submission" date="2023-04" db="EMBL/GenBank/DDBJ databases">
        <title>Complete genome sequence of a phthalic acid esters degrading bacterial strain.</title>
        <authorList>
            <person name="Weng L."/>
            <person name="Jia Y."/>
            <person name="Ren L."/>
        </authorList>
    </citation>
    <scope>NUCLEOTIDE SEQUENCE</scope>
    <source>
        <strain evidence="2">RL-LY01</strain>
    </source>
</reference>
<organism evidence="2 3">
    <name type="scientific">Gordonia hongkongensis</name>
    <dbReference type="NCBI Taxonomy" id="1701090"/>
    <lineage>
        <taxon>Bacteria</taxon>
        <taxon>Bacillati</taxon>
        <taxon>Actinomycetota</taxon>
        <taxon>Actinomycetes</taxon>
        <taxon>Mycobacteriales</taxon>
        <taxon>Gordoniaceae</taxon>
        <taxon>Gordonia</taxon>
    </lineage>
</organism>
<evidence type="ECO:0000256" key="1">
    <source>
        <dbReference type="SAM" id="Phobius"/>
    </source>
</evidence>
<gene>
    <name evidence="2" type="ORF">P9A14_21450</name>
</gene>
<accession>A0AAX3T639</accession>
<keyword evidence="1" id="KW-1133">Transmembrane helix</keyword>
<feature type="transmembrane region" description="Helical" evidence="1">
    <location>
        <begin position="36"/>
        <end position="53"/>
    </location>
</feature>
<dbReference type="EMBL" id="CP121270">
    <property type="protein sequence ID" value="WFP24654.1"/>
    <property type="molecule type" value="Genomic_DNA"/>
</dbReference>
<dbReference type="RefSeq" id="WP_165629180.1">
    <property type="nucleotide sequence ID" value="NZ_CBDRMI010000011.1"/>
</dbReference>
<dbReference type="Proteomes" id="UP001213504">
    <property type="component" value="Chromosome"/>
</dbReference>
<evidence type="ECO:0000313" key="3">
    <source>
        <dbReference type="Proteomes" id="UP001213504"/>
    </source>
</evidence>
<sequence length="56" mass="6063">MIPIPTDRSGLILREHAVRAGFSEADLDEAVTRDHLVCLGPGVFAIAVGYLLWSRG</sequence>
<dbReference type="AlphaFoldDB" id="A0AAX3T639"/>
<evidence type="ECO:0000313" key="2">
    <source>
        <dbReference type="EMBL" id="WFP24654.1"/>
    </source>
</evidence>
<protein>
    <submittedName>
        <fullName evidence="2">Uncharacterized protein</fullName>
    </submittedName>
</protein>
<name>A0AAX3T639_9ACTN</name>